<evidence type="ECO:0000256" key="4">
    <source>
        <dbReference type="PIRSR" id="PIRSR001359-1"/>
    </source>
</evidence>
<proteinExistence type="predicted"/>
<evidence type="ECO:0000256" key="2">
    <source>
        <dbReference type="ARBA" id="ARBA00022833"/>
    </source>
</evidence>
<dbReference type="EMBL" id="PFWU01000020">
    <property type="protein sequence ID" value="PJA45761.1"/>
    <property type="molecule type" value="Genomic_DNA"/>
</dbReference>
<dbReference type="PANTHER" id="PTHR30304:SF0">
    <property type="entry name" value="D-TAGATOSE-1,6-BISPHOSPHATE ALDOLASE SUBUNIT GATY-RELATED"/>
    <property type="match status" value="1"/>
</dbReference>
<feature type="binding site" evidence="5">
    <location>
        <position position="104"/>
    </location>
    <ligand>
        <name>Zn(2+)</name>
        <dbReference type="ChEBI" id="CHEBI:29105"/>
        <label>2</label>
    </ligand>
</feature>
<keyword evidence="1 5" id="KW-0479">Metal-binding</keyword>
<sequence length="307" mass="33744">MLVSLKKVLEKARRENYAVGSFNINNLEFLQAIMEAAEAEKSPVIISTSEGAIEYAGMAELGLLTHLAAERSKHPVVFHLDHGKNYDLVVEAIKSGLYTSVMYDGSSLPYKENVRTTKKIVTMAHKQGISVEAELGAIAGIEDFVSVEEKNAHLTDPEQAEDFVRQTGCDALAIAIGTSHGAYKFTEDSALDFKRLEAIKQHVKIPLVLHGASGIPENIKKICTKYGCRISKAKGVSDAHIKRAVKLGVNKVNIDSDLRIAFDAGVRRFLHDNPEVIDPRKILGPAKELMTRVVRHKMRLFGSAKKG</sequence>
<protein>
    <submittedName>
        <fullName evidence="6">Fructose-1,6-bisphosphate aldolase, class II</fullName>
    </submittedName>
</protein>
<evidence type="ECO:0000313" key="7">
    <source>
        <dbReference type="Proteomes" id="UP000229385"/>
    </source>
</evidence>
<dbReference type="InterPro" id="IPR013785">
    <property type="entry name" value="Aldolase_TIM"/>
</dbReference>
<dbReference type="Pfam" id="PF01116">
    <property type="entry name" value="F_bP_aldolase"/>
    <property type="match status" value="1"/>
</dbReference>
<dbReference type="PANTHER" id="PTHR30304">
    <property type="entry name" value="D-TAGATOSE-1,6-BISPHOSPHATE ALDOLASE"/>
    <property type="match status" value="1"/>
</dbReference>
<feature type="binding site" evidence="5">
    <location>
        <position position="82"/>
    </location>
    <ligand>
        <name>Zn(2+)</name>
        <dbReference type="ChEBI" id="CHEBI:29105"/>
        <label>1</label>
        <note>catalytic</note>
    </ligand>
</feature>
<dbReference type="Gene3D" id="3.20.20.70">
    <property type="entry name" value="Aldolase class I"/>
    <property type="match status" value="1"/>
</dbReference>
<dbReference type="GO" id="GO:0008270">
    <property type="term" value="F:zinc ion binding"/>
    <property type="evidence" value="ECO:0007669"/>
    <property type="project" value="InterPro"/>
</dbReference>
<comment type="caution">
    <text evidence="6">The sequence shown here is derived from an EMBL/GenBank/DDBJ whole genome shotgun (WGS) entry which is preliminary data.</text>
</comment>
<comment type="cofactor">
    <cofactor evidence="5">
        <name>Zn(2+)</name>
        <dbReference type="ChEBI" id="CHEBI:29105"/>
    </cofactor>
    <text evidence="5">Binds 2 Zn(2+) ions per subunit. One is catalytic and the other provides a structural contribution.</text>
</comment>
<evidence type="ECO:0000256" key="3">
    <source>
        <dbReference type="ARBA" id="ARBA00023239"/>
    </source>
</evidence>
<evidence type="ECO:0000256" key="1">
    <source>
        <dbReference type="ARBA" id="ARBA00022723"/>
    </source>
</evidence>
<feature type="binding site" evidence="5">
    <location>
        <position position="180"/>
    </location>
    <ligand>
        <name>Zn(2+)</name>
        <dbReference type="ChEBI" id="CHEBI:29105"/>
        <label>1</label>
        <note>catalytic</note>
    </ligand>
</feature>
<gene>
    <name evidence="6" type="primary">fba</name>
    <name evidence="6" type="ORF">CO174_01690</name>
</gene>
<feature type="active site" description="Proton donor" evidence="4">
    <location>
        <position position="81"/>
    </location>
</feature>
<dbReference type="GO" id="GO:0030388">
    <property type="term" value="P:fructose 1,6-bisphosphate metabolic process"/>
    <property type="evidence" value="ECO:0007669"/>
    <property type="project" value="InterPro"/>
</dbReference>
<accession>A0A2M7XD02</accession>
<dbReference type="SUPFAM" id="SSF51569">
    <property type="entry name" value="Aldolase"/>
    <property type="match status" value="1"/>
</dbReference>
<dbReference type="Proteomes" id="UP000229385">
    <property type="component" value="Unassembled WGS sequence"/>
</dbReference>
<dbReference type="GO" id="GO:0006096">
    <property type="term" value="P:glycolytic process"/>
    <property type="evidence" value="ECO:0007669"/>
    <property type="project" value="InterPro"/>
</dbReference>
<dbReference type="GO" id="GO:0004332">
    <property type="term" value="F:fructose-bisphosphate aldolase activity"/>
    <property type="evidence" value="ECO:0007669"/>
    <property type="project" value="InterPro"/>
</dbReference>
<organism evidence="6 7">
    <name type="scientific">Candidatus Uhrbacteria bacterium CG_4_9_14_3_um_filter_50_9</name>
    <dbReference type="NCBI Taxonomy" id="1975035"/>
    <lineage>
        <taxon>Bacteria</taxon>
        <taxon>Candidatus Uhriibacteriota</taxon>
    </lineage>
</organism>
<dbReference type="PIRSF" id="PIRSF001359">
    <property type="entry name" value="F_bP_aldolase_II"/>
    <property type="match status" value="1"/>
</dbReference>
<evidence type="ECO:0000313" key="6">
    <source>
        <dbReference type="EMBL" id="PJA45761.1"/>
    </source>
</evidence>
<dbReference type="NCBIfam" id="TIGR00167">
    <property type="entry name" value="cbbA"/>
    <property type="match status" value="1"/>
</dbReference>
<dbReference type="NCBIfam" id="TIGR01859">
    <property type="entry name" value="fruc_bis_ald"/>
    <property type="match status" value="1"/>
</dbReference>
<feature type="binding site" evidence="5">
    <location>
        <position position="210"/>
    </location>
    <ligand>
        <name>Zn(2+)</name>
        <dbReference type="ChEBI" id="CHEBI:29105"/>
        <label>1</label>
        <note>catalytic</note>
    </ligand>
</feature>
<dbReference type="InterPro" id="IPR011289">
    <property type="entry name" value="Fruc_bis_ald_class-2"/>
</dbReference>
<dbReference type="InterPro" id="IPR050246">
    <property type="entry name" value="Class_II_FBP_aldolase"/>
</dbReference>
<feature type="binding site" evidence="5">
    <location>
        <position position="134"/>
    </location>
    <ligand>
        <name>Zn(2+)</name>
        <dbReference type="ChEBI" id="CHEBI:29105"/>
        <label>2</label>
    </ligand>
</feature>
<reference evidence="7" key="1">
    <citation type="submission" date="2017-09" db="EMBL/GenBank/DDBJ databases">
        <title>Depth-based differentiation of microbial function through sediment-hosted aquifers and enrichment of novel symbionts in the deep terrestrial subsurface.</title>
        <authorList>
            <person name="Probst A.J."/>
            <person name="Ladd B."/>
            <person name="Jarett J.K."/>
            <person name="Geller-Mcgrath D.E."/>
            <person name="Sieber C.M.K."/>
            <person name="Emerson J.B."/>
            <person name="Anantharaman K."/>
            <person name="Thomas B.C."/>
            <person name="Malmstrom R."/>
            <person name="Stieglmeier M."/>
            <person name="Klingl A."/>
            <person name="Woyke T."/>
            <person name="Ryan C.M."/>
            <person name="Banfield J.F."/>
        </authorList>
    </citation>
    <scope>NUCLEOTIDE SEQUENCE [LARGE SCALE GENOMIC DNA]</scope>
</reference>
<name>A0A2M7XD02_9BACT</name>
<dbReference type="AlphaFoldDB" id="A0A2M7XD02"/>
<evidence type="ECO:0000256" key="5">
    <source>
        <dbReference type="PIRSR" id="PIRSR001359-3"/>
    </source>
</evidence>
<dbReference type="CDD" id="cd00947">
    <property type="entry name" value="TBP_aldolase_IIB"/>
    <property type="match status" value="1"/>
</dbReference>
<keyword evidence="2 5" id="KW-0862">Zinc</keyword>
<keyword evidence="3" id="KW-0456">Lyase</keyword>
<dbReference type="InterPro" id="IPR000771">
    <property type="entry name" value="FBA_II"/>
</dbReference>